<evidence type="ECO:0000313" key="13">
    <source>
        <dbReference type="Proteomes" id="UP001634394"/>
    </source>
</evidence>
<comment type="similarity">
    <text evidence="2 11">Belongs to the glycosyltransferase 31 family.</text>
</comment>
<keyword evidence="13" id="KW-1185">Reference proteome</keyword>
<dbReference type="EMBL" id="JBJQND010000007">
    <property type="protein sequence ID" value="KAL3872258.1"/>
    <property type="molecule type" value="Genomic_DNA"/>
</dbReference>
<evidence type="ECO:0000313" key="12">
    <source>
        <dbReference type="EMBL" id="KAL3872258.1"/>
    </source>
</evidence>
<dbReference type="GO" id="GO:0000139">
    <property type="term" value="C:Golgi membrane"/>
    <property type="evidence" value="ECO:0007669"/>
    <property type="project" value="UniProtKB-SubCell"/>
</dbReference>
<dbReference type="Pfam" id="PF01762">
    <property type="entry name" value="Galactosyl_T"/>
    <property type="match status" value="1"/>
</dbReference>
<dbReference type="FunFam" id="3.90.550.50:FF:000001">
    <property type="entry name" value="Hexosyltransferase"/>
    <property type="match status" value="1"/>
</dbReference>
<sequence length="421" mass="48236">MALNYMDCFRRLFLYCVSFVAFTIAMFIFMNLFQDVFRNPLYSLNSDAESRSSYQHTTRDEKGITFFFTSTSKTSAINKNLHDTLLAQTSTVSNLLMKEATIQRKELLTTKSAVTMDTVGSNQETKLVYPLTAFGSPYVLNNDQICVGANNLTFIVLVHTATDHFYRRSVIRDTWANKDILANYSMRVVFLLGRPQDNIKLQAAIEHESSLHQDIVQGDFSDTYHNLTHKGVLGYRWISEFCLQAKFLIKVDDDVFVNIFKLLFDTSTTYKTDKRKLRCYIRMNQTSPIQRKSGKWAVDESEFKNMTYFPVTYCNGFFVFMTTDIIKELYEASKVTPFFWIDDVYIFGLLPAKAGSVTFESIAGLTLSEKDSLECFKKDTPCDYLAGTAVTKGSMETLWYGSIKQYSSLAKAYAKPQLFNT</sequence>
<dbReference type="AlphaFoldDB" id="A0ABD3WHM1"/>
<dbReference type="PANTHER" id="PTHR11214:SF364">
    <property type="entry name" value="HEXOSYLTRANSFERASE"/>
    <property type="match status" value="1"/>
</dbReference>
<evidence type="ECO:0000256" key="9">
    <source>
        <dbReference type="ARBA" id="ARBA00023136"/>
    </source>
</evidence>
<comment type="subcellular location">
    <subcellularLocation>
        <location evidence="1 11">Golgi apparatus membrane</location>
        <topology evidence="1 11">Single-pass type II membrane protein</topology>
    </subcellularLocation>
</comment>
<evidence type="ECO:0000256" key="11">
    <source>
        <dbReference type="RuleBase" id="RU363063"/>
    </source>
</evidence>
<keyword evidence="6 11" id="KW-0735">Signal-anchor</keyword>
<dbReference type="Proteomes" id="UP001634394">
    <property type="component" value="Unassembled WGS sequence"/>
</dbReference>
<feature type="transmembrane region" description="Helical" evidence="11">
    <location>
        <begin position="12"/>
        <end position="33"/>
    </location>
</feature>
<reference evidence="12 13" key="1">
    <citation type="submission" date="2024-11" db="EMBL/GenBank/DDBJ databases">
        <title>Chromosome-level genome assembly of the freshwater bivalve Anodonta woodiana.</title>
        <authorList>
            <person name="Chen X."/>
        </authorList>
    </citation>
    <scope>NUCLEOTIDE SEQUENCE [LARGE SCALE GENOMIC DNA]</scope>
    <source>
        <strain evidence="12">MN2024</strain>
        <tissue evidence="12">Gills</tissue>
    </source>
</reference>
<keyword evidence="3 11" id="KW-0328">Glycosyltransferase</keyword>
<keyword evidence="9 11" id="KW-0472">Membrane</keyword>
<evidence type="ECO:0000256" key="4">
    <source>
        <dbReference type="ARBA" id="ARBA00022679"/>
    </source>
</evidence>
<proteinExistence type="inferred from homology"/>
<keyword evidence="4" id="KW-0808">Transferase</keyword>
<evidence type="ECO:0000256" key="10">
    <source>
        <dbReference type="ARBA" id="ARBA00023180"/>
    </source>
</evidence>
<dbReference type="PANTHER" id="PTHR11214">
    <property type="entry name" value="BETA-1,3-N-ACETYLGLUCOSAMINYLTRANSFERASE"/>
    <property type="match status" value="1"/>
</dbReference>
<protein>
    <recommendedName>
        <fullName evidence="11">Hexosyltransferase</fullName>
        <ecNumber evidence="11">2.4.1.-</ecNumber>
    </recommendedName>
</protein>
<gene>
    <name evidence="12" type="ORF">ACJMK2_040193</name>
</gene>
<dbReference type="InterPro" id="IPR002659">
    <property type="entry name" value="Glyco_trans_31"/>
</dbReference>
<dbReference type="GO" id="GO:0016757">
    <property type="term" value="F:glycosyltransferase activity"/>
    <property type="evidence" value="ECO:0007669"/>
    <property type="project" value="UniProtKB-KW"/>
</dbReference>
<keyword evidence="7 11" id="KW-1133">Transmembrane helix</keyword>
<name>A0ABD3WHM1_SINWO</name>
<evidence type="ECO:0000256" key="8">
    <source>
        <dbReference type="ARBA" id="ARBA00023034"/>
    </source>
</evidence>
<keyword evidence="5 11" id="KW-0812">Transmembrane</keyword>
<dbReference type="EC" id="2.4.1.-" evidence="11"/>
<dbReference type="Gene3D" id="3.90.550.50">
    <property type="match status" value="1"/>
</dbReference>
<comment type="caution">
    <text evidence="12">The sequence shown here is derived from an EMBL/GenBank/DDBJ whole genome shotgun (WGS) entry which is preliminary data.</text>
</comment>
<evidence type="ECO:0000256" key="5">
    <source>
        <dbReference type="ARBA" id="ARBA00022692"/>
    </source>
</evidence>
<organism evidence="12 13">
    <name type="scientific">Sinanodonta woodiana</name>
    <name type="common">Chinese pond mussel</name>
    <name type="synonym">Anodonta woodiana</name>
    <dbReference type="NCBI Taxonomy" id="1069815"/>
    <lineage>
        <taxon>Eukaryota</taxon>
        <taxon>Metazoa</taxon>
        <taxon>Spiralia</taxon>
        <taxon>Lophotrochozoa</taxon>
        <taxon>Mollusca</taxon>
        <taxon>Bivalvia</taxon>
        <taxon>Autobranchia</taxon>
        <taxon>Heteroconchia</taxon>
        <taxon>Palaeoheterodonta</taxon>
        <taxon>Unionida</taxon>
        <taxon>Unionoidea</taxon>
        <taxon>Unionidae</taxon>
        <taxon>Unioninae</taxon>
        <taxon>Sinanodonta</taxon>
    </lineage>
</organism>
<keyword evidence="10" id="KW-0325">Glycoprotein</keyword>
<evidence type="ECO:0000256" key="6">
    <source>
        <dbReference type="ARBA" id="ARBA00022968"/>
    </source>
</evidence>
<evidence type="ECO:0000256" key="7">
    <source>
        <dbReference type="ARBA" id="ARBA00022989"/>
    </source>
</evidence>
<keyword evidence="8 11" id="KW-0333">Golgi apparatus</keyword>
<accession>A0ABD3WHM1</accession>
<evidence type="ECO:0000256" key="2">
    <source>
        <dbReference type="ARBA" id="ARBA00008661"/>
    </source>
</evidence>
<evidence type="ECO:0000256" key="3">
    <source>
        <dbReference type="ARBA" id="ARBA00022676"/>
    </source>
</evidence>
<evidence type="ECO:0000256" key="1">
    <source>
        <dbReference type="ARBA" id="ARBA00004323"/>
    </source>
</evidence>